<dbReference type="PANTHER" id="PTHR43391:SF12">
    <property type="entry name" value="OXIDOREDUCTASE EPHD-RELATED"/>
    <property type="match status" value="1"/>
</dbReference>
<proteinExistence type="inferred from homology"/>
<dbReference type="Proteomes" id="UP001596116">
    <property type="component" value="Unassembled WGS sequence"/>
</dbReference>
<dbReference type="InterPro" id="IPR002347">
    <property type="entry name" value="SDR_fam"/>
</dbReference>
<dbReference type="EMBL" id="JBHPON010000001">
    <property type="protein sequence ID" value="MFC6034354.1"/>
    <property type="molecule type" value="Genomic_DNA"/>
</dbReference>
<dbReference type="CDD" id="cd05233">
    <property type="entry name" value="SDR_c"/>
    <property type="match status" value="1"/>
</dbReference>
<reference evidence="5 6" key="1">
    <citation type="submission" date="2024-09" db="EMBL/GenBank/DDBJ databases">
        <authorList>
            <person name="Zhang Z.-H."/>
        </authorList>
    </citation>
    <scope>NUCLEOTIDE SEQUENCE [LARGE SCALE GENOMIC DNA]</scope>
    <source>
        <strain evidence="5 6">HHTR114</strain>
    </source>
</reference>
<evidence type="ECO:0000256" key="3">
    <source>
        <dbReference type="RuleBase" id="RU000363"/>
    </source>
</evidence>
<evidence type="ECO:0000259" key="4">
    <source>
        <dbReference type="SMART" id="SM00822"/>
    </source>
</evidence>
<comment type="caution">
    <text evidence="5">The sequence shown here is derived from an EMBL/GenBank/DDBJ whole genome shotgun (WGS) entry which is preliminary data.</text>
</comment>
<dbReference type="Pfam" id="PF00106">
    <property type="entry name" value="adh_short"/>
    <property type="match status" value="1"/>
</dbReference>
<accession>A0ABW1KSH3</accession>
<dbReference type="PANTHER" id="PTHR43391">
    <property type="entry name" value="RETINOL DEHYDROGENASE-RELATED"/>
    <property type="match status" value="1"/>
</dbReference>
<protein>
    <submittedName>
        <fullName evidence="5">SDR family NAD(P)-dependent oxidoreductase</fullName>
    </submittedName>
</protein>
<feature type="domain" description="Ketoreductase" evidence="4">
    <location>
        <begin position="9"/>
        <end position="178"/>
    </location>
</feature>
<gene>
    <name evidence="5" type="ORF">ACFMB1_02295</name>
</gene>
<keyword evidence="2" id="KW-0560">Oxidoreductase</keyword>
<dbReference type="RefSeq" id="WP_379880326.1">
    <property type="nucleotide sequence ID" value="NZ_JBHPON010000001.1"/>
</dbReference>
<organism evidence="5 6">
    <name type="scientific">Hyphococcus aureus</name>
    <dbReference type="NCBI Taxonomy" id="2666033"/>
    <lineage>
        <taxon>Bacteria</taxon>
        <taxon>Pseudomonadati</taxon>
        <taxon>Pseudomonadota</taxon>
        <taxon>Alphaproteobacteria</taxon>
        <taxon>Parvularculales</taxon>
        <taxon>Parvularculaceae</taxon>
        <taxon>Hyphococcus</taxon>
    </lineage>
</organism>
<dbReference type="PRINTS" id="PR00080">
    <property type="entry name" value="SDRFAMILY"/>
</dbReference>
<evidence type="ECO:0000256" key="1">
    <source>
        <dbReference type="ARBA" id="ARBA00006484"/>
    </source>
</evidence>
<keyword evidence="6" id="KW-1185">Reference proteome</keyword>
<evidence type="ECO:0000313" key="5">
    <source>
        <dbReference type="EMBL" id="MFC6034354.1"/>
    </source>
</evidence>
<dbReference type="SUPFAM" id="SSF51735">
    <property type="entry name" value="NAD(P)-binding Rossmann-fold domains"/>
    <property type="match status" value="1"/>
</dbReference>
<comment type="similarity">
    <text evidence="1 3">Belongs to the short-chain dehydrogenases/reductases (SDR) family.</text>
</comment>
<dbReference type="InterPro" id="IPR020904">
    <property type="entry name" value="Sc_DH/Rdtase_CS"/>
</dbReference>
<dbReference type="SMART" id="SM00822">
    <property type="entry name" value="PKS_KR"/>
    <property type="match status" value="1"/>
</dbReference>
<dbReference type="InterPro" id="IPR036291">
    <property type="entry name" value="NAD(P)-bd_dom_sf"/>
</dbReference>
<dbReference type="PRINTS" id="PR00081">
    <property type="entry name" value="GDHRDH"/>
</dbReference>
<dbReference type="InterPro" id="IPR057326">
    <property type="entry name" value="KR_dom"/>
</dbReference>
<dbReference type="PROSITE" id="PS00061">
    <property type="entry name" value="ADH_SHORT"/>
    <property type="match status" value="1"/>
</dbReference>
<dbReference type="Gene3D" id="3.40.50.720">
    <property type="entry name" value="NAD(P)-binding Rossmann-like Domain"/>
    <property type="match status" value="1"/>
</dbReference>
<name>A0ABW1KSH3_9PROT</name>
<evidence type="ECO:0000256" key="2">
    <source>
        <dbReference type="ARBA" id="ARBA00023002"/>
    </source>
</evidence>
<evidence type="ECO:0000313" key="6">
    <source>
        <dbReference type="Proteomes" id="UP001596116"/>
    </source>
</evidence>
<sequence length="280" mass="29653">MAVTNFEGRTAFITGGASGIGLGIAKALSACGARIVIADLRPDHIEKALAGFAGGAQSNSVTAIEVDVTNRETYAEAAQKMQSDFGGVDILINNAGVGVEGPILDARYADWDFGLGVNLGGVVNGLQCFLPQMIAHGRGGHVVNTASLAAAVMMPEQFVIYSAGKAAVLNLSENMREVLAGKNIGMSVLLPAFTKSNIHEAAQNRPAHLRDDSGFAASEKALSEREIGEEWMEPDEVGEMVAKGILNNDLYIITHGQFKNRMRERAEAMLAATPDSDFQF</sequence>